<dbReference type="InterPro" id="IPR013154">
    <property type="entry name" value="ADH-like_N"/>
</dbReference>
<dbReference type="AlphaFoldDB" id="A0A9D1N4E7"/>
<dbReference type="Pfam" id="PF00107">
    <property type="entry name" value="ADH_zinc_N"/>
    <property type="match status" value="1"/>
</dbReference>
<dbReference type="InterPro" id="IPR036291">
    <property type="entry name" value="NAD(P)-bd_dom_sf"/>
</dbReference>
<evidence type="ECO:0000259" key="4">
    <source>
        <dbReference type="Pfam" id="PF08240"/>
    </source>
</evidence>
<evidence type="ECO:0000313" key="5">
    <source>
        <dbReference type="EMBL" id="HIU94967.1"/>
    </source>
</evidence>
<dbReference type="PANTHER" id="PTHR43189">
    <property type="entry name" value="ZINC-TYPE ALCOHOL DEHYDROGENASE-LIKE PROTEIN C1198.01-RELATED"/>
    <property type="match status" value="1"/>
</dbReference>
<dbReference type="InterPro" id="IPR011032">
    <property type="entry name" value="GroES-like_sf"/>
</dbReference>
<comment type="cofactor">
    <cofactor evidence="2">
        <name>Zn(2+)</name>
        <dbReference type="ChEBI" id="CHEBI:29105"/>
    </cofactor>
</comment>
<dbReference type="Proteomes" id="UP000824128">
    <property type="component" value="Unassembled WGS sequence"/>
</dbReference>
<feature type="domain" description="Alcohol dehydrogenase-like C-terminal" evidence="3">
    <location>
        <begin position="226"/>
        <end position="360"/>
    </location>
</feature>
<sequence>MAQKMRGVTLHATWAPKPGFKLGAKDIDHVQTYLGSQVWKDPYITIDEYDIPEPGPGQVLIKVKACGICGSDVHMAQAKEDGYIFYPGLTGFPCILGHELSGVVVKGGPGAKDKVTNKPFKGGEMVCAEEMLWCGSCKPCADGWPNHCERLDEIGFNVNGAFCEYIVLPDRCLWSLEPLRRQYKDERDIFLAGSLVEPCSVGYNAVIERGGGIRPGDNVVICGTGPVGLAACRELKTMGGATVIVSEPQPERAALALKMGADYVIDPTKVDFTEEVLRLTGGMGASLYLEATGLPTAVYPGIEQCIWEGRTLNATVVVVARAEAKMPVTGEVLQVRRARIVGSQGHSGHGTFPRVIESMAAGMDMLPMITKKITLDEVPENIIALQTDRKNMKITCVMDD</sequence>
<keyword evidence="1" id="KW-0560">Oxidoreductase</keyword>
<dbReference type="Gene3D" id="3.90.180.10">
    <property type="entry name" value="Medium-chain alcohol dehydrogenases, catalytic domain"/>
    <property type="match status" value="1"/>
</dbReference>
<dbReference type="Gene3D" id="3.40.50.720">
    <property type="entry name" value="NAD(P)-binding Rossmann-like Domain"/>
    <property type="match status" value="1"/>
</dbReference>
<dbReference type="SUPFAM" id="SSF50129">
    <property type="entry name" value="GroES-like"/>
    <property type="match status" value="1"/>
</dbReference>
<evidence type="ECO:0000256" key="2">
    <source>
        <dbReference type="RuleBase" id="RU361277"/>
    </source>
</evidence>
<evidence type="ECO:0000259" key="3">
    <source>
        <dbReference type="Pfam" id="PF00107"/>
    </source>
</evidence>
<proteinExistence type="inferred from homology"/>
<dbReference type="NCBIfam" id="NF041097">
    <property type="entry name" value="keto_inos_dh_IolM"/>
    <property type="match status" value="1"/>
</dbReference>
<evidence type="ECO:0000256" key="1">
    <source>
        <dbReference type="ARBA" id="ARBA00023002"/>
    </source>
</evidence>
<keyword evidence="2" id="KW-0479">Metal-binding</keyword>
<reference evidence="5" key="2">
    <citation type="journal article" date="2021" name="PeerJ">
        <title>Extensive microbial diversity within the chicken gut microbiome revealed by metagenomics and culture.</title>
        <authorList>
            <person name="Gilroy R."/>
            <person name="Ravi A."/>
            <person name="Getino M."/>
            <person name="Pursley I."/>
            <person name="Horton D.L."/>
            <person name="Alikhan N.F."/>
            <person name="Baker D."/>
            <person name="Gharbi K."/>
            <person name="Hall N."/>
            <person name="Watson M."/>
            <person name="Adriaenssens E.M."/>
            <person name="Foster-Nyarko E."/>
            <person name="Jarju S."/>
            <person name="Secka A."/>
            <person name="Antonio M."/>
            <person name="Oren A."/>
            <person name="Chaudhuri R.R."/>
            <person name="La Ragione R."/>
            <person name="Hildebrand F."/>
            <person name="Pallen M.J."/>
        </authorList>
    </citation>
    <scope>NUCLEOTIDE SEQUENCE</scope>
    <source>
        <strain evidence="5">ChiGjej2B2-16831</strain>
    </source>
</reference>
<protein>
    <submittedName>
        <fullName evidence="5">Alcohol dehydrogenase catalytic domain-containing protein</fullName>
    </submittedName>
</protein>
<dbReference type="InterPro" id="IPR002328">
    <property type="entry name" value="ADH_Zn_CS"/>
</dbReference>
<reference evidence="5" key="1">
    <citation type="submission" date="2020-10" db="EMBL/GenBank/DDBJ databases">
        <authorList>
            <person name="Gilroy R."/>
        </authorList>
    </citation>
    <scope>NUCLEOTIDE SEQUENCE</scope>
    <source>
        <strain evidence="5">ChiGjej2B2-16831</strain>
    </source>
</reference>
<keyword evidence="2" id="KW-0862">Zinc</keyword>
<dbReference type="GO" id="GO:0016491">
    <property type="term" value="F:oxidoreductase activity"/>
    <property type="evidence" value="ECO:0007669"/>
    <property type="project" value="UniProtKB-KW"/>
</dbReference>
<gene>
    <name evidence="5" type="ORF">IAD24_07420</name>
</gene>
<dbReference type="Pfam" id="PF08240">
    <property type="entry name" value="ADH_N"/>
    <property type="match status" value="1"/>
</dbReference>
<dbReference type="PANTHER" id="PTHR43189:SF1">
    <property type="entry name" value="ZINC-TYPE ALCOHOL DEHYDROGENASE-LIKE PROTEIN C1198.01"/>
    <property type="match status" value="1"/>
</dbReference>
<accession>A0A9D1N4E7</accession>
<comment type="caution">
    <text evidence="5">The sequence shown here is derived from an EMBL/GenBank/DDBJ whole genome shotgun (WGS) entry which is preliminary data.</text>
</comment>
<dbReference type="EMBL" id="DVNZ01000234">
    <property type="protein sequence ID" value="HIU94967.1"/>
    <property type="molecule type" value="Genomic_DNA"/>
</dbReference>
<name>A0A9D1N4E7_9FIRM</name>
<organism evidence="5 6">
    <name type="scientific">Candidatus Aphodomorpha intestinavium</name>
    <dbReference type="NCBI Taxonomy" id="2840672"/>
    <lineage>
        <taxon>Bacteria</taxon>
        <taxon>Bacillati</taxon>
        <taxon>Bacillota</taxon>
        <taxon>Clostridia</taxon>
        <taxon>Eubacteriales</taxon>
        <taxon>Candidatus Aphodomorpha</taxon>
    </lineage>
</organism>
<dbReference type="SUPFAM" id="SSF51735">
    <property type="entry name" value="NAD(P)-binding Rossmann-fold domains"/>
    <property type="match status" value="1"/>
</dbReference>
<dbReference type="InterPro" id="IPR053539">
    <property type="entry name" value="Scyllo-inosose_DH"/>
</dbReference>
<dbReference type="GO" id="GO:0008270">
    <property type="term" value="F:zinc ion binding"/>
    <property type="evidence" value="ECO:0007669"/>
    <property type="project" value="InterPro"/>
</dbReference>
<dbReference type="PROSITE" id="PS00059">
    <property type="entry name" value="ADH_ZINC"/>
    <property type="match status" value="1"/>
</dbReference>
<feature type="domain" description="Alcohol dehydrogenase-like N-terminal" evidence="4">
    <location>
        <begin position="55"/>
        <end position="176"/>
    </location>
</feature>
<evidence type="ECO:0000313" key="6">
    <source>
        <dbReference type="Proteomes" id="UP000824128"/>
    </source>
</evidence>
<dbReference type="InterPro" id="IPR013149">
    <property type="entry name" value="ADH-like_C"/>
</dbReference>
<comment type="similarity">
    <text evidence="2">Belongs to the zinc-containing alcohol dehydrogenase family.</text>
</comment>